<keyword evidence="2" id="KW-0732">Signal</keyword>
<evidence type="ECO:0000256" key="2">
    <source>
        <dbReference type="SAM" id="SignalP"/>
    </source>
</evidence>
<evidence type="ECO:0000313" key="3">
    <source>
        <dbReference type="EMBL" id="MXU97376.1"/>
    </source>
</evidence>
<feature type="signal peptide" evidence="2">
    <location>
        <begin position="1"/>
        <end position="19"/>
    </location>
</feature>
<proteinExistence type="inferred from homology"/>
<dbReference type="InterPro" id="IPR037175">
    <property type="entry name" value="KFase_sf"/>
</dbReference>
<reference evidence="3" key="1">
    <citation type="submission" date="2019-12" db="EMBL/GenBank/DDBJ databases">
        <title>An insight into the sialome of adult female Ixodes ricinus ticks feeding for 6 days.</title>
        <authorList>
            <person name="Perner J."/>
            <person name="Ribeiro J.M.C."/>
        </authorList>
    </citation>
    <scope>NUCLEOTIDE SEQUENCE</scope>
    <source>
        <strain evidence="3">Semi-engorged</strain>
        <tissue evidence="3">Salivary glands</tissue>
    </source>
</reference>
<sequence>MKAIRILCQVSIVVSAVSASRVQPDASSPNAAPCWGRNLVDLSYPFNNETIYWADDNHFVFNATVAAENEEWYQVDSISTPTHGGTHLDSPLHFNKTGWSVSQIPLQRLMFLPIAMLDIQDQSANDPDYQLTVDDIRQWEDRNGRLPDGCLLFVRSGRAKFWPDRTAYLGNDSEGRRHFPSISPNAARHLAEQRQIYGVGLDTPSLDVFGQTVTHVILAARNIYNLENLADLSLLPNTGAHGVVLPMKIDGASGASVRVVAILP</sequence>
<feature type="chain" id="PRO_5025500769" evidence="2">
    <location>
        <begin position="20"/>
        <end position="264"/>
    </location>
</feature>
<dbReference type="Pfam" id="PF04199">
    <property type="entry name" value="Cyclase"/>
    <property type="match status" value="1"/>
</dbReference>
<comment type="similarity">
    <text evidence="1">Belongs to the Cyclase 1 superfamily.</text>
</comment>
<dbReference type="PANTHER" id="PTHR43564:SF2">
    <property type="entry name" value="BLR6059 PROTEIN"/>
    <property type="match status" value="1"/>
</dbReference>
<dbReference type="EMBL" id="GIFC01015293">
    <property type="protein sequence ID" value="MXU97376.1"/>
    <property type="molecule type" value="Transcribed_RNA"/>
</dbReference>
<dbReference type="GO" id="GO:0004061">
    <property type="term" value="F:arylformamidase activity"/>
    <property type="evidence" value="ECO:0007669"/>
    <property type="project" value="InterPro"/>
</dbReference>
<dbReference type="InterPro" id="IPR007325">
    <property type="entry name" value="KFase/CYL"/>
</dbReference>
<dbReference type="GO" id="GO:0019441">
    <property type="term" value="P:L-tryptophan catabolic process to kynurenine"/>
    <property type="evidence" value="ECO:0007669"/>
    <property type="project" value="InterPro"/>
</dbReference>
<dbReference type="PANTHER" id="PTHR43564">
    <property type="entry name" value="KYNURENINE FORMAMIDASE-LIKE PROTEIN"/>
    <property type="match status" value="1"/>
</dbReference>
<accession>A0A6B0V6C4</accession>
<organism evidence="3">
    <name type="scientific">Ixodes ricinus</name>
    <name type="common">Common tick</name>
    <name type="synonym">Acarus ricinus</name>
    <dbReference type="NCBI Taxonomy" id="34613"/>
    <lineage>
        <taxon>Eukaryota</taxon>
        <taxon>Metazoa</taxon>
        <taxon>Ecdysozoa</taxon>
        <taxon>Arthropoda</taxon>
        <taxon>Chelicerata</taxon>
        <taxon>Arachnida</taxon>
        <taxon>Acari</taxon>
        <taxon>Parasitiformes</taxon>
        <taxon>Ixodida</taxon>
        <taxon>Ixodoidea</taxon>
        <taxon>Ixodidae</taxon>
        <taxon>Ixodinae</taxon>
        <taxon>Ixodes</taxon>
    </lineage>
</organism>
<protein>
    <submittedName>
        <fullName evidence="3">Putative conserved secreted protein</fullName>
    </submittedName>
</protein>
<evidence type="ECO:0000256" key="1">
    <source>
        <dbReference type="ARBA" id="ARBA00007865"/>
    </source>
</evidence>
<dbReference type="SUPFAM" id="SSF102198">
    <property type="entry name" value="Putative cyclase"/>
    <property type="match status" value="1"/>
</dbReference>
<name>A0A6B0V6C4_IXORI</name>
<dbReference type="Gene3D" id="3.50.30.50">
    <property type="entry name" value="Putative cyclase"/>
    <property type="match status" value="1"/>
</dbReference>
<dbReference type="AlphaFoldDB" id="A0A6B0V6C4"/>